<dbReference type="Proteomes" id="UP000001444">
    <property type="component" value="Chromosome"/>
</dbReference>
<organism evidence="1 2">
    <name type="scientific">Streptomyces scabiei (strain 87.22)</name>
    <dbReference type="NCBI Taxonomy" id="680198"/>
    <lineage>
        <taxon>Bacteria</taxon>
        <taxon>Bacillati</taxon>
        <taxon>Actinomycetota</taxon>
        <taxon>Actinomycetes</taxon>
        <taxon>Kitasatosporales</taxon>
        <taxon>Streptomycetaceae</taxon>
        <taxon>Streptomyces</taxon>
    </lineage>
</organism>
<proteinExistence type="predicted"/>
<evidence type="ECO:0008006" key="3">
    <source>
        <dbReference type="Google" id="ProtNLM"/>
    </source>
</evidence>
<evidence type="ECO:0000313" key="2">
    <source>
        <dbReference type="Proteomes" id="UP000001444"/>
    </source>
</evidence>
<dbReference type="HOGENOM" id="CLU_038469_0_0_11"/>
<dbReference type="AlphaFoldDB" id="C9ZEI3"/>
<dbReference type="EMBL" id="FN554889">
    <property type="protein sequence ID" value="CBG67442.1"/>
    <property type="molecule type" value="Genomic_DNA"/>
</dbReference>
<name>C9ZEI3_STRSW</name>
<dbReference type="eggNOG" id="COG3878">
    <property type="taxonomic scope" value="Bacteria"/>
</dbReference>
<evidence type="ECO:0000313" key="1">
    <source>
        <dbReference type="EMBL" id="CBG67442.1"/>
    </source>
</evidence>
<protein>
    <recommendedName>
        <fullName evidence="3">DUF1963 domain-containing protein</fullName>
    </recommendedName>
</protein>
<sequence>MAGDRIIHMVFVRTTPPRPVDVAAVFPELAPLARPAIRLHPRPGSPSVGESSVGGPLLWPAEEPWPHCEASHLHVDSGFRESPADVRLMRRMRVRWHGDHGGPGTTPEEEALKAQNAARLAERLDAGPPPADCPVPMLPVAQLYLRDIPLLRPPGQADLLQVLWCPYDHDPDHKPLIALFWRSAAGIGDTLATPPEPYEVNWEGYLPEPCVLAPEAITDYPDSLDLSPQTRSMVEDRSRWQAAGATMNSSYATYPRDFYDEHLGDAPGWKVGGWPPWGRTDPKPRYCAVCEVRMVPLLTIASREWDGGEGHSWAPYEDQAAANATGQCCGQRPSQPTKVEVGSTDNMQIYICPASSEHPHTDLIQ</sequence>
<keyword evidence="2" id="KW-1185">Reference proteome</keyword>
<dbReference type="SUPFAM" id="SSF103032">
    <property type="entry name" value="Hypothetical protein YwqG"/>
    <property type="match status" value="1"/>
</dbReference>
<dbReference type="InterPro" id="IPR035948">
    <property type="entry name" value="YwqG-like_sf"/>
</dbReference>
<accession>C9ZEI3</accession>
<gene>
    <name evidence="1" type="ordered locus">SCAB_2251</name>
</gene>
<dbReference type="Gene3D" id="2.30.320.10">
    <property type="entry name" value="YwqG-like"/>
    <property type="match status" value="1"/>
</dbReference>
<dbReference type="STRING" id="680198.SCAB_2251"/>
<reference evidence="1 2" key="1">
    <citation type="journal article" date="2010" name="Mol. Plant Microbe Interact.">
        <title>Streptomyces scabies 87-22 contains a coronafacic acid-like biosynthetic cluster that contributes to plant-microbe interactions.</title>
        <authorList>
            <person name="Bignell D.R."/>
            <person name="Seipke R.F."/>
            <person name="Huguet-Tapia J.C."/>
            <person name="Chambers A.H."/>
            <person name="Parry R.J."/>
            <person name="Loria R."/>
        </authorList>
    </citation>
    <scope>NUCLEOTIDE SEQUENCE [LARGE SCALE GENOMIC DNA]</scope>
    <source>
        <strain evidence="1 2">87.22</strain>
    </source>
</reference>
<dbReference type="KEGG" id="scb:SCAB_2251"/>